<dbReference type="InterPro" id="IPR003342">
    <property type="entry name" value="ArnT-like_N"/>
</dbReference>
<evidence type="ECO:0000256" key="6">
    <source>
        <dbReference type="ARBA" id="ARBA00022989"/>
    </source>
</evidence>
<evidence type="ECO:0000256" key="8">
    <source>
        <dbReference type="SAM" id="Phobius"/>
    </source>
</evidence>
<dbReference type="PANTHER" id="PTHR33908">
    <property type="entry name" value="MANNOSYLTRANSFERASE YKCB-RELATED"/>
    <property type="match status" value="1"/>
</dbReference>
<dbReference type="HOGENOM" id="CLU_025132_0_0_0"/>
<dbReference type="PANTHER" id="PTHR33908:SF11">
    <property type="entry name" value="MEMBRANE PROTEIN"/>
    <property type="match status" value="1"/>
</dbReference>
<dbReference type="GO" id="GO:0005886">
    <property type="term" value="C:plasma membrane"/>
    <property type="evidence" value="ECO:0007669"/>
    <property type="project" value="UniProtKB-SubCell"/>
</dbReference>
<evidence type="ECO:0000256" key="5">
    <source>
        <dbReference type="ARBA" id="ARBA00022692"/>
    </source>
</evidence>
<dbReference type="InterPro" id="IPR050297">
    <property type="entry name" value="LipidA_mod_glycosyltrf_83"/>
</dbReference>
<keyword evidence="3" id="KW-0328">Glycosyltransferase</keyword>
<evidence type="ECO:0000256" key="1">
    <source>
        <dbReference type="ARBA" id="ARBA00004651"/>
    </source>
</evidence>
<feature type="domain" description="ArnT-like N-terminal" evidence="9">
    <location>
        <begin position="34"/>
        <end position="212"/>
    </location>
</feature>
<feature type="transmembrane region" description="Helical" evidence="8">
    <location>
        <begin position="387"/>
        <end position="405"/>
    </location>
</feature>
<keyword evidence="7 8" id="KW-0472">Membrane</keyword>
<feature type="transmembrane region" description="Helical" evidence="8">
    <location>
        <begin position="195"/>
        <end position="216"/>
    </location>
</feature>
<dbReference type="AlphaFoldDB" id="Q01VC5"/>
<evidence type="ECO:0000256" key="7">
    <source>
        <dbReference type="ARBA" id="ARBA00023136"/>
    </source>
</evidence>
<name>Q01VC5_SOLUE</name>
<evidence type="ECO:0000256" key="4">
    <source>
        <dbReference type="ARBA" id="ARBA00022679"/>
    </source>
</evidence>
<dbReference type="OrthoDB" id="128490at2"/>
<keyword evidence="4 10" id="KW-0808">Transferase</keyword>
<comment type="subcellular location">
    <subcellularLocation>
        <location evidence="1">Cell membrane</location>
        <topology evidence="1">Multi-pass membrane protein</topology>
    </subcellularLocation>
</comment>
<keyword evidence="6 8" id="KW-1133">Transmembrane helix</keyword>
<protein>
    <submittedName>
        <fullName evidence="10">Glycosyl transferase, family 39</fullName>
    </submittedName>
</protein>
<dbReference type="GO" id="GO:0000030">
    <property type="term" value="F:mannosyltransferase activity"/>
    <property type="evidence" value="ECO:0007669"/>
    <property type="project" value="InterPro"/>
</dbReference>
<reference evidence="10" key="1">
    <citation type="submission" date="2006-10" db="EMBL/GenBank/DDBJ databases">
        <title>Complete sequence of Solibacter usitatus Ellin6076.</title>
        <authorList>
            <consortium name="US DOE Joint Genome Institute"/>
            <person name="Copeland A."/>
            <person name="Lucas S."/>
            <person name="Lapidus A."/>
            <person name="Barry K."/>
            <person name="Detter J.C."/>
            <person name="Glavina del Rio T."/>
            <person name="Hammon N."/>
            <person name="Israni S."/>
            <person name="Dalin E."/>
            <person name="Tice H."/>
            <person name="Pitluck S."/>
            <person name="Thompson L.S."/>
            <person name="Brettin T."/>
            <person name="Bruce D."/>
            <person name="Han C."/>
            <person name="Tapia R."/>
            <person name="Gilna P."/>
            <person name="Schmutz J."/>
            <person name="Larimer F."/>
            <person name="Land M."/>
            <person name="Hauser L."/>
            <person name="Kyrpides N."/>
            <person name="Mikhailova N."/>
            <person name="Janssen P.H."/>
            <person name="Kuske C.R."/>
            <person name="Richardson P."/>
        </authorList>
    </citation>
    <scope>NUCLEOTIDE SEQUENCE</scope>
    <source>
        <strain evidence="10">Ellin6076</strain>
    </source>
</reference>
<feature type="transmembrane region" description="Helical" evidence="8">
    <location>
        <begin position="299"/>
        <end position="327"/>
    </location>
</feature>
<dbReference type="eggNOG" id="COG1807">
    <property type="taxonomic scope" value="Bacteria"/>
</dbReference>
<evidence type="ECO:0000256" key="3">
    <source>
        <dbReference type="ARBA" id="ARBA00022676"/>
    </source>
</evidence>
<proteinExistence type="predicted"/>
<sequence precursor="true">MRPFLERRAIPIAMLLIAIGAARIGSTWSRFSFTNDEPQHFACGLEYLQHHTYRIEPEQPPLSRIAMALGPWLDGSRLTGSREVLAGQDLAAMYQKGNAERTLTLMRIGILPFFLAAATIVFLWARHHSGGPTAVLATALFTLEPSVLAHSGLATTDMALVACLPAAFFAMILWAEHPTRRNTIFFGVASGLALLAKFTALVYLPAAVVFALLYYLAVERPGLPKLLEFARRRAASFGVAVLLGAVTIWAGYLFSFGTVSGVGFPVPAPELFRGIHDVLVHNEGGHPAFLLGQLSRTGWWYYFPVVLALKTPLAFLLLALFGAVLCLRRKQIAWALPVAFSLGILLPAMAGHINIGLRHILPIYAGLAIVAAVAVVQLAEWSSEKKWAGPLAVAGLLWMAGTGLWNHPYYLAYFNELAGSHPENILVDSDLDWSQDYVELAGKLRSLNVTEVNFGVTPWLNRYLEIWPGLPKTKRVQPLIPASGWLVINPTYDKLYQYGLNYRSPNMVPWWSKLTPVDHAGTLQLYYVPPEAIHRKEPGQ</sequence>
<gene>
    <name evidence="10" type="ordered locus">Acid_5443</name>
</gene>
<organism evidence="10">
    <name type="scientific">Solibacter usitatus (strain Ellin6076)</name>
    <dbReference type="NCBI Taxonomy" id="234267"/>
    <lineage>
        <taxon>Bacteria</taxon>
        <taxon>Pseudomonadati</taxon>
        <taxon>Acidobacteriota</taxon>
        <taxon>Terriglobia</taxon>
        <taxon>Bryobacterales</taxon>
        <taxon>Solibacteraceae</taxon>
        <taxon>Candidatus Solibacter</taxon>
    </lineage>
</organism>
<accession>Q01VC5</accession>
<feature type="transmembrane region" description="Helical" evidence="8">
    <location>
        <begin position="237"/>
        <end position="257"/>
    </location>
</feature>
<dbReference type="STRING" id="234267.Acid_5443"/>
<dbReference type="GO" id="GO:0009103">
    <property type="term" value="P:lipopolysaccharide biosynthetic process"/>
    <property type="evidence" value="ECO:0007669"/>
    <property type="project" value="UniProtKB-ARBA"/>
</dbReference>
<keyword evidence="5 8" id="KW-0812">Transmembrane</keyword>
<feature type="transmembrane region" description="Helical" evidence="8">
    <location>
        <begin position="361"/>
        <end position="380"/>
    </location>
</feature>
<dbReference type="GO" id="GO:0016763">
    <property type="term" value="F:pentosyltransferase activity"/>
    <property type="evidence" value="ECO:0007669"/>
    <property type="project" value="TreeGrafter"/>
</dbReference>
<dbReference type="Pfam" id="PF02366">
    <property type="entry name" value="PMT"/>
    <property type="match status" value="1"/>
</dbReference>
<evidence type="ECO:0000259" key="9">
    <source>
        <dbReference type="Pfam" id="PF02366"/>
    </source>
</evidence>
<dbReference type="EMBL" id="CP000473">
    <property type="protein sequence ID" value="ABJ86390.1"/>
    <property type="molecule type" value="Genomic_DNA"/>
</dbReference>
<evidence type="ECO:0000313" key="10">
    <source>
        <dbReference type="EMBL" id="ABJ86390.1"/>
    </source>
</evidence>
<keyword evidence="2" id="KW-1003">Cell membrane</keyword>
<dbReference type="KEGG" id="sus:Acid_5443"/>
<feature type="transmembrane region" description="Helical" evidence="8">
    <location>
        <begin position="105"/>
        <end position="125"/>
    </location>
</feature>
<evidence type="ECO:0000256" key="2">
    <source>
        <dbReference type="ARBA" id="ARBA00022475"/>
    </source>
</evidence>
<feature type="transmembrane region" description="Helical" evidence="8">
    <location>
        <begin position="158"/>
        <end position="175"/>
    </location>
</feature>
<feature type="transmembrane region" description="Helical" evidence="8">
    <location>
        <begin position="334"/>
        <end position="355"/>
    </location>
</feature>
<dbReference type="InParanoid" id="Q01VC5"/>
<dbReference type="GO" id="GO:0006493">
    <property type="term" value="P:protein O-linked glycosylation"/>
    <property type="evidence" value="ECO:0007669"/>
    <property type="project" value="InterPro"/>
</dbReference>